<evidence type="ECO:0000313" key="3">
    <source>
        <dbReference type="Proteomes" id="UP000887159"/>
    </source>
</evidence>
<sequence length="126" mass="14720">MFTLGGDITSQVMRTTPELTHLLLTSPPRQHEDFKSQRVSVPLHDIILRRESTCSEYLTNHTTQPKKWQHEGHRPHKLEPHSNDKDETWAGTPLPNYHTIPREDFEPRHALTPLHSLRLHLMILQS</sequence>
<organism evidence="2 3">
    <name type="scientific">Trichonephila clavipes</name>
    <name type="common">Golden silk orbweaver</name>
    <name type="synonym">Nephila clavipes</name>
    <dbReference type="NCBI Taxonomy" id="2585209"/>
    <lineage>
        <taxon>Eukaryota</taxon>
        <taxon>Metazoa</taxon>
        <taxon>Ecdysozoa</taxon>
        <taxon>Arthropoda</taxon>
        <taxon>Chelicerata</taxon>
        <taxon>Arachnida</taxon>
        <taxon>Araneae</taxon>
        <taxon>Araneomorphae</taxon>
        <taxon>Entelegynae</taxon>
        <taxon>Araneoidea</taxon>
        <taxon>Nephilidae</taxon>
        <taxon>Trichonephila</taxon>
    </lineage>
</organism>
<name>A0A8X6VGV6_TRICX</name>
<protein>
    <submittedName>
        <fullName evidence="2">Uncharacterized protein</fullName>
    </submittedName>
</protein>
<accession>A0A8X6VGV6</accession>
<feature type="region of interest" description="Disordered" evidence="1">
    <location>
        <begin position="61"/>
        <end position="93"/>
    </location>
</feature>
<dbReference type="EMBL" id="BMAU01021272">
    <property type="protein sequence ID" value="GFY07358.1"/>
    <property type="molecule type" value="Genomic_DNA"/>
</dbReference>
<evidence type="ECO:0000313" key="2">
    <source>
        <dbReference type="EMBL" id="GFY07358.1"/>
    </source>
</evidence>
<keyword evidence="3" id="KW-1185">Reference proteome</keyword>
<dbReference type="AlphaFoldDB" id="A0A8X6VGV6"/>
<feature type="compositionally biased region" description="Basic and acidic residues" evidence="1">
    <location>
        <begin position="68"/>
        <end position="88"/>
    </location>
</feature>
<gene>
    <name evidence="2" type="ORF">TNCV_5085431</name>
</gene>
<reference evidence="2" key="1">
    <citation type="submission" date="2020-08" db="EMBL/GenBank/DDBJ databases">
        <title>Multicomponent nature underlies the extraordinary mechanical properties of spider dragline silk.</title>
        <authorList>
            <person name="Kono N."/>
            <person name="Nakamura H."/>
            <person name="Mori M."/>
            <person name="Yoshida Y."/>
            <person name="Ohtoshi R."/>
            <person name="Malay A.D."/>
            <person name="Moran D.A.P."/>
            <person name="Tomita M."/>
            <person name="Numata K."/>
            <person name="Arakawa K."/>
        </authorList>
    </citation>
    <scope>NUCLEOTIDE SEQUENCE</scope>
</reference>
<evidence type="ECO:0000256" key="1">
    <source>
        <dbReference type="SAM" id="MobiDB-lite"/>
    </source>
</evidence>
<comment type="caution">
    <text evidence="2">The sequence shown here is derived from an EMBL/GenBank/DDBJ whole genome shotgun (WGS) entry which is preliminary data.</text>
</comment>
<dbReference type="Proteomes" id="UP000887159">
    <property type="component" value="Unassembled WGS sequence"/>
</dbReference>
<proteinExistence type="predicted"/>